<accession>A0A1R3K6Z1</accession>
<organism evidence="3 4">
    <name type="scientific">Corchorus olitorius</name>
    <dbReference type="NCBI Taxonomy" id="93759"/>
    <lineage>
        <taxon>Eukaryota</taxon>
        <taxon>Viridiplantae</taxon>
        <taxon>Streptophyta</taxon>
        <taxon>Embryophyta</taxon>
        <taxon>Tracheophyta</taxon>
        <taxon>Spermatophyta</taxon>
        <taxon>Magnoliopsida</taxon>
        <taxon>eudicotyledons</taxon>
        <taxon>Gunneridae</taxon>
        <taxon>Pentapetalae</taxon>
        <taxon>rosids</taxon>
        <taxon>malvids</taxon>
        <taxon>Malvales</taxon>
        <taxon>Malvaceae</taxon>
        <taxon>Grewioideae</taxon>
        <taxon>Apeibeae</taxon>
        <taxon>Corchorus</taxon>
    </lineage>
</organism>
<dbReference type="Pfam" id="PF01486">
    <property type="entry name" value="K-box"/>
    <property type="match status" value="1"/>
</dbReference>
<evidence type="ECO:0000259" key="2">
    <source>
        <dbReference type="PROSITE" id="PS51297"/>
    </source>
</evidence>
<dbReference type="STRING" id="93759.A0A1R3K6Z1"/>
<feature type="domain" description="K-box" evidence="2">
    <location>
        <begin position="21"/>
        <end position="113"/>
    </location>
</feature>
<comment type="caution">
    <text evidence="3">The sequence shown here is derived from an EMBL/GenBank/DDBJ whole genome shotgun (WGS) entry which is preliminary data.</text>
</comment>
<dbReference type="AlphaFoldDB" id="A0A1R3K6Z1"/>
<feature type="coiled-coil region" evidence="1">
    <location>
        <begin position="53"/>
        <end position="99"/>
    </location>
</feature>
<evidence type="ECO:0000313" key="4">
    <source>
        <dbReference type="Proteomes" id="UP000187203"/>
    </source>
</evidence>
<evidence type="ECO:0000256" key="1">
    <source>
        <dbReference type="SAM" id="Coils"/>
    </source>
</evidence>
<keyword evidence="4" id="KW-1185">Reference proteome</keyword>
<reference evidence="4" key="1">
    <citation type="submission" date="2013-09" db="EMBL/GenBank/DDBJ databases">
        <title>Corchorus olitorius genome sequencing.</title>
        <authorList>
            <person name="Alam M."/>
            <person name="Haque M.S."/>
            <person name="Islam M.S."/>
            <person name="Emdad E.M."/>
            <person name="Islam M.M."/>
            <person name="Ahmed B."/>
            <person name="Halim A."/>
            <person name="Hossen Q.M.M."/>
            <person name="Hossain M.Z."/>
            <person name="Ahmed R."/>
            <person name="Khan M.M."/>
            <person name="Islam R."/>
            <person name="Rashid M.M."/>
            <person name="Khan S.A."/>
            <person name="Rahman M.S."/>
            <person name="Alam M."/>
            <person name="Yahiya A.S."/>
            <person name="Khan M.S."/>
            <person name="Azam M.S."/>
            <person name="Haque T."/>
            <person name="Lashkar M.Z.H."/>
            <person name="Akhand A.I."/>
            <person name="Morshed G."/>
            <person name="Roy S."/>
            <person name="Uddin K.S."/>
            <person name="Rabeya T."/>
            <person name="Hossain A.S."/>
            <person name="Chowdhury A."/>
            <person name="Snigdha A.R."/>
            <person name="Mortoza M.S."/>
            <person name="Matin S.A."/>
            <person name="Hoque S.M.E."/>
            <person name="Islam M.K."/>
            <person name="Roy D.K."/>
            <person name="Haider R."/>
            <person name="Moosa M.M."/>
            <person name="Elias S.M."/>
            <person name="Hasan A.M."/>
            <person name="Jahan S."/>
            <person name="Shafiuddin M."/>
            <person name="Mahmood N."/>
            <person name="Shommy N.S."/>
        </authorList>
    </citation>
    <scope>NUCLEOTIDE SEQUENCE [LARGE SCALE GENOMIC DNA]</scope>
    <source>
        <strain evidence="4">cv. O-4</strain>
    </source>
</reference>
<dbReference type="GO" id="GO:0005634">
    <property type="term" value="C:nucleus"/>
    <property type="evidence" value="ECO:0007669"/>
    <property type="project" value="InterPro"/>
</dbReference>
<name>A0A1R3K6Z1_9ROSI</name>
<gene>
    <name evidence="3" type="ORF">COLO4_10774</name>
</gene>
<dbReference type="InterPro" id="IPR002487">
    <property type="entry name" value="TF_Kbox"/>
</dbReference>
<protein>
    <submittedName>
        <fullName evidence="3">Transcription factor, K-box</fullName>
    </submittedName>
</protein>
<dbReference type="PROSITE" id="PS51297">
    <property type="entry name" value="K_BOX"/>
    <property type="match status" value="1"/>
</dbReference>
<evidence type="ECO:0000313" key="3">
    <source>
        <dbReference type="EMBL" id="OMP02863.1"/>
    </source>
</evidence>
<dbReference type="EMBL" id="AWUE01014579">
    <property type="protein sequence ID" value="OMP02863.1"/>
    <property type="molecule type" value="Genomic_DNA"/>
</dbReference>
<dbReference type="OrthoDB" id="1898716at2759"/>
<dbReference type="Proteomes" id="UP000187203">
    <property type="component" value="Unassembled WGS sequence"/>
</dbReference>
<proteinExistence type="predicted"/>
<keyword evidence="1" id="KW-0175">Coiled coil</keyword>
<dbReference type="GO" id="GO:0003700">
    <property type="term" value="F:DNA-binding transcription factor activity"/>
    <property type="evidence" value="ECO:0007669"/>
    <property type="project" value="InterPro"/>
</dbReference>
<sequence>MEQIIEKYHLAKGTQTHGQQSQDLQNMSGSLRTENQLLELSLNNLHGSDDQLNSRKYEELEELEQQLQFSINKVRARKEQLLKLEMGNLERNVEKMEVENNQLWQWIEEQQASTRQQQVRIDSNHVFEQRQQEVLNQFPFLGEEQPASLLQLIGTREVNLEQLQWP</sequence>